<accession>G2T2A8</accession>
<name>G2T2A8_ROSHA</name>
<dbReference type="EMBL" id="CP003040">
    <property type="protein sequence ID" value="AEN96053.1"/>
    <property type="molecule type" value="Genomic_DNA"/>
</dbReference>
<keyword evidence="4 5" id="KW-0472">Membrane</keyword>
<sequence length="173" mass="19556">MGEIRQEKSGFTAWTDRHAELWKFMKFLLAGGGSNMVELAVHMLLLNTVFAALTVEPVTAHFLNLIGITSKGYLYTYMISTTVGYTIAFILNRKITFNADANPAVSMMLYAVMVLFTIFANGWIGSAMTTWARENDLTGNLCDMAIKVIGMLIPMLWTYPCNRFLIHRKKKRL</sequence>
<evidence type="ECO:0000313" key="7">
    <source>
        <dbReference type="EMBL" id="AEN96053.1"/>
    </source>
</evidence>
<feature type="transmembrane region" description="Helical" evidence="5">
    <location>
        <begin position="144"/>
        <end position="166"/>
    </location>
</feature>
<evidence type="ECO:0000256" key="3">
    <source>
        <dbReference type="ARBA" id="ARBA00022989"/>
    </source>
</evidence>
<evidence type="ECO:0000259" key="6">
    <source>
        <dbReference type="Pfam" id="PF04138"/>
    </source>
</evidence>
<dbReference type="GO" id="GO:0016020">
    <property type="term" value="C:membrane"/>
    <property type="evidence" value="ECO:0007669"/>
    <property type="project" value="UniProtKB-SubCell"/>
</dbReference>
<dbReference type="GeneID" id="93722774"/>
<keyword evidence="8" id="KW-1185">Reference proteome</keyword>
<evidence type="ECO:0000256" key="5">
    <source>
        <dbReference type="SAM" id="Phobius"/>
    </source>
</evidence>
<keyword evidence="3 5" id="KW-1133">Transmembrane helix</keyword>
<dbReference type="HOGENOM" id="CLU_1546460_0_0_9"/>
<dbReference type="InterPro" id="IPR007267">
    <property type="entry name" value="GtrA_DPMS_TM"/>
</dbReference>
<evidence type="ECO:0000256" key="4">
    <source>
        <dbReference type="ARBA" id="ARBA00023136"/>
    </source>
</evidence>
<feature type="transmembrane region" description="Helical" evidence="5">
    <location>
        <begin position="104"/>
        <end position="124"/>
    </location>
</feature>
<reference evidence="7 8" key="1">
    <citation type="journal article" date="2015" name="Genome Announc.">
        <title>Complete genome sequence of the human gut symbiont Roseburia hominis.</title>
        <authorList>
            <person name="Travis A.J."/>
            <person name="Kelly D."/>
            <person name="Flint H.J."/>
            <person name="Aminov R.I."/>
        </authorList>
    </citation>
    <scope>NUCLEOTIDE SEQUENCE [LARGE SCALE GENOMIC DNA]</scope>
    <source>
        <strain evidence="8">DSM 16839 / JCM 17582 / NCIMB 14029 / A2-183</strain>
    </source>
</reference>
<dbReference type="Pfam" id="PF04138">
    <property type="entry name" value="GtrA_DPMS_TM"/>
    <property type="match status" value="1"/>
</dbReference>
<comment type="subcellular location">
    <subcellularLocation>
        <location evidence="1">Membrane</location>
        <topology evidence="1">Multi-pass membrane protein</topology>
    </subcellularLocation>
</comment>
<gene>
    <name evidence="7" type="ordered locus">RHOM_04665</name>
</gene>
<proteinExistence type="predicted"/>
<feature type="domain" description="GtrA/DPMS transmembrane" evidence="6">
    <location>
        <begin position="26"/>
        <end position="166"/>
    </location>
</feature>
<dbReference type="GO" id="GO:0000271">
    <property type="term" value="P:polysaccharide biosynthetic process"/>
    <property type="evidence" value="ECO:0007669"/>
    <property type="project" value="InterPro"/>
</dbReference>
<evidence type="ECO:0000313" key="8">
    <source>
        <dbReference type="Proteomes" id="UP000008178"/>
    </source>
</evidence>
<feature type="transmembrane region" description="Helical" evidence="5">
    <location>
        <begin position="73"/>
        <end position="92"/>
    </location>
</feature>
<dbReference type="Proteomes" id="UP000008178">
    <property type="component" value="Chromosome"/>
</dbReference>
<dbReference type="KEGG" id="rho:RHOM_04665"/>
<protein>
    <recommendedName>
        <fullName evidence="6">GtrA/DPMS transmembrane domain-containing protein</fullName>
    </recommendedName>
</protein>
<dbReference type="STRING" id="585394.RHOM_04665"/>
<dbReference type="BioCyc" id="RHOM585394:G1H02-944-MONOMER"/>
<dbReference type="OrthoDB" id="2001737at2"/>
<dbReference type="RefSeq" id="WP_014079098.1">
    <property type="nucleotide sequence ID" value="NC_015977.1"/>
</dbReference>
<organism evidence="7 8">
    <name type="scientific">Roseburia hominis (strain DSM 16839 / JCM 17582 / NCIMB 14029 / A2-183)</name>
    <dbReference type="NCBI Taxonomy" id="585394"/>
    <lineage>
        <taxon>Bacteria</taxon>
        <taxon>Bacillati</taxon>
        <taxon>Bacillota</taxon>
        <taxon>Clostridia</taxon>
        <taxon>Lachnospirales</taxon>
        <taxon>Lachnospiraceae</taxon>
        <taxon>Roseburia</taxon>
    </lineage>
</organism>
<feature type="transmembrane region" description="Helical" evidence="5">
    <location>
        <begin position="27"/>
        <end position="53"/>
    </location>
</feature>
<evidence type="ECO:0000256" key="2">
    <source>
        <dbReference type="ARBA" id="ARBA00022692"/>
    </source>
</evidence>
<evidence type="ECO:0000256" key="1">
    <source>
        <dbReference type="ARBA" id="ARBA00004141"/>
    </source>
</evidence>
<dbReference type="AlphaFoldDB" id="G2T2A8"/>
<keyword evidence="2 5" id="KW-0812">Transmembrane</keyword>